<keyword evidence="13" id="KW-0902">Two-component regulatory system</keyword>
<protein>
    <recommendedName>
        <fullName evidence="3">histidine kinase</fullName>
        <ecNumber evidence="3">2.7.13.3</ecNumber>
    </recommendedName>
</protein>
<keyword evidence="12 15" id="KW-1133">Transmembrane helix</keyword>
<keyword evidence="4" id="KW-1003">Cell membrane</keyword>
<dbReference type="InterPro" id="IPR004358">
    <property type="entry name" value="Sig_transdc_His_kin-like_C"/>
</dbReference>
<evidence type="ECO:0000256" key="15">
    <source>
        <dbReference type="SAM" id="Phobius"/>
    </source>
</evidence>
<dbReference type="EC" id="2.7.13.3" evidence="3"/>
<evidence type="ECO:0000256" key="13">
    <source>
        <dbReference type="ARBA" id="ARBA00023012"/>
    </source>
</evidence>
<dbReference type="Pfam" id="PF02518">
    <property type="entry name" value="HATPase_c"/>
    <property type="match status" value="1"/>
</dbReference>
<dbReference type="InterPro" id="IPR003594">
    <property type="entry name" value="HATPase_dom"/>
</dbReference>
<dbReference type="SMART" id="SM00387">
    <property type="entry name" value="HATPase_c"/>
    <property type="match status" value="1"/>
</dbReference>
<dbReference type="SUPFAM" id="SSF158472">
    <property type="entry name" value="HAMP domain-like"/>
    <property type="match status" value="1"/>
</dbReference>
<dbReference type="SMART" id="SM00388">
    <property type="entry name" value="HisKA"/>
    <property type="match status" value="1"/>
</dbReference>
<dbReference type="SMART" id="SM00304">
    <property type="entry name" value="HAMP"/>
    <property type="match status" value="1"/>
</dbReference>
<keyword evidence="7" id="KW-0808">Transferase</keyword>
<keyword evidence="8 15" id="KW-0812">Transmembrane</keyword>
<evidence type="ECO:0000256" key="10">
    <source>
        <dbReference type="ARBA" id="ARBA00022777"/>
    </source>
</evidence>
<dbReference type="SUPFAM" id="SSF55874">
    <property type="entry name" value="ATPase domain of HSP90 chaperone/DNA topoisomerase II/histidine kinase"/>
    <property type="match status" value="1"/>
</dbReference>
<evidence type="ECO:0000313" key="19">
    <source>
        <dbReference type="Proteomes" id="UP001334732"/>
    </source>
</evidence>
<evidence type="ECO:0000256" key="2">
    <source>
        <dbReference type="ARBA" id="ARBA00004429"/>
    </source>
</evidence>
<dbReference type="EMBL" id="CP141769">
    <property type="protein sequence ID" value="WRS40060.1"/>
    <property type="molecule type" value="Genomic_DNA"/>
</dbReference>
<comment type="catalytic activity">
    <reaction evidence="1">
        <text>ATP + protein L-histidine = ADP + protein N-phospho-L-histidine.</text>
        <dbReference type="EC" id="2.7.13.3"/>
    </reaction>
</comment>
<dbReference type="InterPro" id="IPR005467">
    <property type="entry name" value="His_kinase_dom"/>
</dbReference>
<gene>
    <name evidence="18" type="ORF">VA613_04115</name>
</gene>
<dbReference type="SUPFAM" id="SSF47384">
    <property type="entry name" value="Homodimeric domain of signal transducing histidine kinase"/>
    <property type="match status" value="1"/>
</dbReference>
<keyword evidence="5" id="KW-0997">Cell inner membrane</keyword>
<dbReference type="Gene3D" id="1.10.287.130">
    <property type="match status" value="1"/>
</dbReference>
<feature type="transmembrane region" description="Helical" evidence="15">
    <location>
        <begin position="14"/>
        <end position="36"/>
    </location>
</feature>
<accession>A0ABZ1CMC1</accession>
<evidence type="ECO:0000259" key="16">
    <source>
        <dbReference type="PROSITE" id="PS50109"/>
    </source>
</evidence>
<evidence type="ECO:0000256" key="11">
    <source>
        <dbReference type="ARBA" id="ARBA00022840"/>
    </source>
</evidence>
<dbReference type="CDD" id="cd06225">
    <property type="entry name" value="HAMP"/>
    <property type="match status" value="1"/>
</dbReference>
<keyword evidence="6" id="KW-0597">Phosphoprotein</keyword>
<evidence type="ECO:0000256" key="5">
    <source>
        <dbReference type="ARBA" id="ARBA00022519"/>
    </source>
</evidence>
<feature type="domain" description="HAMP" evidence="17">
    <location>
        <begin position="176"/>
        <end position="228"/>
    </location>
</feature>
<feature type="domain" description="Histidine kinase" evidence="16">
    <location>
        <begin position="236"/>
        <end position="438"/>
    </location>
</feature>
<comment type="subcellular location">
    <subcellularLocation>
        <location evidence="2">Cell inner membrane</location>
        <topology evidence="2">Multi-pass membrane protein</topology>
    </subcellularLocation>
</comment>
<dbReference type="Gene3D" id="3.30.565.10">
    <property type="entry name" value="Histidine kinase-like ATPase, C-terminal domain"/>
    <property type="match status" value="1"/>
</dbReference>
<dbReference type="PANTHER" id="PTHR44936:SF5">
    <property type="entry name" value="SENSOR HISTIDINE KINASE ENVZ"/>
    <property type="match status" value="1"/>
</dbReference>
<evidence type="ECO:0000256" key="9">
    <source>
        <dbReference type="ARBA" id="ARBA00022741"/>
    </source>
</evidence>
<reference evidence="18 19" key="1">
    <citation type="submission" date="2023-12" db="EMBL/GenBank/DDBJ databases">
        <title>Thiobacillus sedimentum sp. nov., a chemolithoautotrophic sulfur-oxidizing bacterium isolated from freshwater sediment.</title>
        <authorList>
            <person name="Luo J."/>
            <person name="Dai C."/>
        </authorList>
    </citation>
    <scope>NUCLEOTIDE SEQUENCE [LARGE SCALE GENOMIC DNA]</scope>
    <source>
        <strain evidence="18 19">SCUT-2</strain>
    </source>
</reference>
<dbReference type="Pfam" id="PF00672">
    <property type="entry name" value="HAMP"/>
    <property type="match status" value="1"/>
</dbReference>
<dbReference type="PANTHER" id="PTHR44936">
    <property type="entry name" value="SENSOR PROTEIN CREC"/>
    <property type="match status" value="1"/>
</dbReference>
<feature type="transmembrane region" description="Helical" evidence="15">
    <location>
        <begin position="155"/>
        <end position="175"/>
    </location>
</feature>
<dbReference type="RefSeq" id="WP_324780591.1">
    <property type="nucleotide sequence ID" value="NZ_CP141769.1"/>
</dbReference>
<evidence type="ECO:0000256" key="4">
    <source>
        <dbReference type="ARBA" id="ARBA00022475"/>
    </source>
</evidence>
<evidence type="ECO:0000259" key="17">
    <source>
        <dbReference type="PROSITE" id="PS50885"/>
    </source>
</evidence>
<evidence type="ECO:0000256" key="6">
    <source>
        <dbReference type="ARBA" id="ARBA00022553"/>
    </source>
</evidence>
<dbReference type="InterPro" id="IPR036890">
    <property type="entry name" value="HATPase_C_sf"/>
</dbReference>
<dbReference type="Gene3D" id="1.10.8.500">
    <property type="entry name" value="HAMP domain in histidine kinase"/>
    <property type="match status" value="1"/>
</dbReference>
<dbReference type="InterPro" id="IPR003660">
    <property type="entry name" value="HAMP_dom"/>
</dbReference>
<keyword evidence="11 18" id="KW-0067">ATP-binding</keyword>
<evidence type="ECO:0000256" key="7">
    <source>
        <dbReference type="ARBA" id="ARBA00022679"/>
    </source>
</evidence>
<evidence type="ECO:0000313" key="18">
    <source>
        <dbReference type="EMBL" id="WRS40060.1"/>
    </source>
</evidence>
<dbReference type="InterPro" id="IPR050980">
    <property type="entry name" value="2C_sensor_his_kinase"/>
</dbReference>
<evidence type="ECO:0000256" key="3">
    <source>
        <dbReference type="ARBA" id="ARBA00012438"/>
    </source>
</evidence>
<proteinExistence type="predicted"/>
<sequence>MRLSSRLSLTQQNALLLVVFFVVFEALVAAAITYFLMLPMARRSAADLAGLMTLSAQTWSELPPVTRPAFEYELARSHALALRAEPPRDPAPPSWREPYLRFLVASLNARTGGPVATSREEIRGEEWFWASLPAGDGRLSVGFPHERIGPRPIHALLASLAASVVMTLLAAWWLARRALRPLERLQQAVTSLGQGQTPERLPETGPREIAILSRRFNEMAKQVEDLLAARTVLLAGVSHDLRTPLARLRLAVEMLVKKPGAELAAQVEGDIEAMDRLIADVLTLARGFGHEPARHVALPELLAELVAATPGARERVRIETADLAFDAPAGALRRILGNLLENALRYGDGQPVTVHAEASANGIRIGILDRGPGIPAAEREAVFRPFYRLEGSRSASTGGSGLGLAIVRQLAAAQGWEVGLEARPGGGLAAWLRIPLRPAGAP</sequence>
<dbReference type="PROSITE" id="PS50109">
    <property type="entry name" value="HIS_KIN"/>
    <property type="match status" value="1"/>
</dbReference>
<keyword evidence="10" id="KW-0418">Kinase</keyword>
<dbReference type="GO" id="GO:0005524">
    <property type="term" value="F:ATP binding"/>
    <property type="evidence" value="ECO:0007669"/>
    <property type="project" value="UniProtKB-KW"/>
</dbReference>
<evidence type="ECO:0000256" key="8">
    <source>
        <dbReference type="ARBA" id="ARBA00022692"/>
    </source>
</evidence>
<dbReference type="Proteomes" id="UP001334732">
    <property type="component" value="Chromosome"/>
</dbReference>
<dbReference type="PROSITE" id="PS50885">
    <property type="entry name" value="HAMP"/>
    <property type="match status" value="1"/>
</dbReference>
<dbReference type="CDD" id="cd00075">
    <property type="entry name" value="HATPase"/>
    <property type="match status" value="1"/>
</dbReference>
<dbReference type="InterPro" id="IPR036097">
    <property type="entry name" value="HisK_dim/P_sf"/>
</dbReference>
<keyword evidence="9" id="KW-0547">Nucleotide-binding</keyword>
<dbReference type="PRINTS" id="PR00344">
    <property type="entry name" value="BCTRLSENSOR"/>
</dbReference>
<keyword evidence="14 15" id="KW-0472">Membrane</keyword>
<dbReference type="CDD" id="cd00082">
    <property type="entry name" value="HisKA"/>
    <property type="match status" value="1"/>
</dbReference>
<name>A0ABZ1CMC1_9PROT</name>
<evidence type="ECO:0000256" key="12">
    <source>
        <dbReference type="ARBA" id="ARBA00022989"/>
    </source>
</evidence>
<organism evidence="18 19">
    <name type="scientific">Thiobacillus sedimenti</name>
    <dbReference type="NCBI Taxonomy" id="3110231"/>
    <lineage>
        <taxon>Bacteria</taxon>
        <taxon>Pseudomonadati</taxon>
        <taxon>Pseudomonadota</taxon>
        <taxon>Betaproteobacteria</taxon>
        <taxon>Nitrosomonadales</taxon>
        <taxon>Thiobacillaceae</taxon>
        <taxon>Thiobacillus</taxon>
    </lineage>
</organism>
<evidence type="ECO:0000256" key="14">
    <source>
        <dbReference type="ARBA" id="ARBA00023136"/>
    </source>
</evidence>
<evidence type="ECO:0000256" key="1">
    <source>
        <dbReference type="ARBA" id="ARBA00000085"/>
    </source>
</evidence>
<keyword evidence="19" id="KW-1185">Reference proteome</keyword>
<dbReference type="InterPro" id="IPR003661">
    <property type="entry name" value="HisK_dim/P_dom"/>
</dbReference>
<dbReference type="Pfam" id="PF00512">
    <property type="entry name" value="HisKA"/>
    <property type="match status" value="1"/>
</dbReference>